<keyword evidence="1" id="KW-1133">Transmembrane helix</keyword>
<dbReference type="STRING" id="561180.BIFGAL_02831"/>
<name>D1NSS1_9BIFI</name>
<keyword evidence="1" id="KW-0472">Membrane</keyword>
<feature type="transmembrane region" description="Helical" evidence="1">
    <location>
        <begin position="34"/>
        <end position="55"/>
    </location>
</feature>
<accession>D1NSS1</accession>
<sequence length="101" mass="11494">MWSAVGVAIWAAGPDCEEEDPQAHAVSAIMPAHVTAIVFLMELAIVVMGTVLLEIEKKYEKSGKKIRWYLYMRPADVIGESYMSRNIVKKLQYLAMQFRRC</sequence>
<protein>
    <submittedName>
        <fullName evidence="2">Uncharacterized protein</fullName>
    </submittedName>
</protein>
<reference evidence="2 3" key="1">
    <citation type="submission" date="2009-11" db="EMBL/GenBank/DDBJ databases">
        <authorList>
            <person name="Weinstock G."/>
            <person name="Sodergren E."/>
            <person name="Clifton S."/>
            <person name="Fulton L."/>
            <person name="Fulton B."/>
            <person name="Courtney L."/>
            <person name="Fronick C."/>
            <person name="Harrison M."/>
            <person name="Strong C."/>
            <person name="Farmer C."/>
            <person name="Delahaunty K."/>
            <person name="Markovic C."/>
            <person name="Hall O."/>
            <person name="Minx P."/>
            <person name="Tomlinson C."/>
            <person name="Mitreva M."/>
            <person name="Nelson J."/>
            <person name="Hou S."/>
            <person name="Wollam A."/>
            <person name="Pepin K.H."/>
            <person name="Johnson M."/>
            <person name="Bhonagiri V."/>
            <person name="Nash W.E."/>
            <person name="Warren W."/>
            <person name="Chinwalla A."/>
            <person name="Mardis E.R."/>
            <person name="Wilson R.K."/>
        </authorList>
    </citation>
    <scope>NUCLEOTIDE SEQUENCE [LARGE SCALE GENOMIC DNA]</scope>
    <source>
        <strain evidence="2 3">DSM 20093</strain>
    </source>
</reference>
<keyword evidence="1" id="KW-0812">Transmembrane</keyword>
<comment type="caution">
    <text evidence="2">The sequence shown here is derived from an EMBL/GenBank/DDBJ whole genome shotgun (WGS) entry which is preliminary data.</text>
</comment>
<gene>
    <name evidence="2" type="ORF">BIFGAL_02831</name>
</gene>
<dbReference type="EMBL" id="ABXB03000001">
    <property type="protein sequence ID" value="EFA23723.1"/>
    <property type="molecule type" value="Genomic_DNA"/>
</dbReference>
<evidence type="ECO:0000313" key="2">
    <source>
        <dbReference type="EMBL" id="EFA23723.1"/>
    </source>
</evidence>
<dbReference type="AlphaFoldDB" id="D1NSS1"/>
<evidence type="ECO:0000313" key="3">
    <source>
        <dbReference type="Proteomes" id="UP000003656"/>
    </source>
</evidence>
<dbReference type="Proteomes" id="UP000003656">
    <property type="component" value="Unassembled WGS sequence"/>
</dbReference>
<evidence type="ECO:0000256" key="1">
    <source>
        <dbReference type="SAM" id="Phobius"/>
    </source>
</evidence>
<proteinExistence type="predicted"/>
<organism evidence="2 3">
    <name type="scientific">Bifidobacterium gallicum DSM 20093 = LMG 11596</name>
    <dbReference type="NCBI Taxonomy" id="561180"/>
    <lineage>
        <taxon>Bacteria</taxon>
        <taxon>Bacillati</taxon>
        <taxon>Actinomycetota</taxon>
        <taxon>Actinomycetes</taxon>
        <taxon>Bifidobacteriales</taxon>
        <taxon>Bifidobacteriaceae</taxon>
        <taxon>Bifidobacterium</taxon>
    </lineage>
</organism>